<proteinExistence type="predicted"/>
<dbReference type="GO" id="GO:0006355">
    <property type="term" value="P:regulation of DNA-templated transcription"/>
    <property type="evidence" value="ECO:0007669"/>
    <property type="project" value="InterPro"/>
</dbReference>
<sequence>MSGSKVFKPLPHFESDAEAERFVAEADLSAYDLSGFKPAQFEFEKKGEQINLRIPRSMLDAVKAKAEARGIPFTRYIRLLIEQDLARPGP</sequence>
<accession>A0A6A7Y5C2</accession>
<protein>
    <submittedName>
        <fullName evidence="1">Uncharacterized protein</fullName>
    </submittedName>
</protein>
<dbReference type="AlphaFoldDB" id="A0A6A7Y5C2"/>
<dbReference type="RefSeq" id="WP_153481519.1">
    <property type="nucleotide sequence ID" value="NZ_VWNA01000001.1"/>
</dbReference>
<dbReference type="Proteomes" id="UP000332515">
    <property type="component" value="Unassembled WGS sequence"/>
</dbReference>
<name>A0A6A7Y5C2_9HYPH</name>
<organism evidence="1 2">
    <name type="scientific">Segnochrobactrum spirostomi</name>
    <dbReference type="NCBI Taxonomy" id="2608987"/>
    <lineage>
        <taxon>Bacteria</taxon>
        <taxon>Pseudomonadati</taxon>
        <taxon>Pseudomonadota</taxon>
        <taxon>Alphaproteobacteria</taxon>
        <taxon>Hyphomicrobiales</taxon>
        <taxon>Segnochrobactraceae</taxon>
        <taxon>Segnochrobactrum</taxon>
    </lineage>
</organism>
<reference evidence="1 2" key="1">
    <citation type="submission" date="2019-09" db="EMBL/GenBank/DDBJ databases">
        <title>Segnochrobactrum spirostomi gen. nov., sp. nov., isolated from the ciliate Spirostomum cf. yagiui and description of a novel family, Segnochrobactraceae fam. nov. within the order Rhizobiales of the class Alphaproteobacteria.</title>
        <authorList>
            <person name="Akter S."/>
            <person name="Shazib S.U.A."/>
            <person name="Shin M.K."/>
        </authorList>
    </citation>
    <scope>NUCLEOTIDE SEQUENCE [LARGE SCALE GENOMIC DNA]</scope>
    <source>
        <strain evidence="1 2">Sp-1</strain>
    </source>
</reference>
<comment type="caution">
    <text evidence="1">The sequence shown here is derived from an EMBL/GenBank/DDBJ whole genome shotgun (WGS) entry which is preliminary data.</text>
</comment>
<dbReference type="SUPFAM" id="SSF47598">
    <property type="entry name" value="Ribbon-helix-helix"/>
    <property type="match status" value="1"/>
</dbReference>
<evidence type="ECO:0000313" key="1">
    <source>
        <dbReference type="EMBL" id="MQT13291.1"/>
    </source>
</evidence>
<gene>
    <name evidence="1" type="ORF">F0357_11685</name>
</gene>
<keyword evidence="2" id="KW-1185">Reference proteome</keyword>
<evidence type="ECO:0000313" key="2">
    <source>
        <dbReference type="Proteomes" id="UP000332515"/>
    </source>
</evidence>
<dbReference type="InterPro" id="IPR010985">
    <property type="entry name" value="Ribbon_hlx_hlx"/>
</dbReference>
<dbReference type="Pfam" id="PF12441">
    <property type="entry name" value="CopG_antitoxin"/>
    <property type="match status" value="1"/>
</dbReference>
<dbReference type="InterPro" id="IPR022148">
    <property type="entry name" value="CopG_antitoxin"/>
</dbReference>
<dbReference type="EMBL" id="VWNA01000001">
    <property type="protein sequence ID" value="MQT13291.1"/>
    <property type="molecule type" value="Genomic_DNA"/>
</dbReference>